<protein>
    <recommendedName>
        <fullName evidence="2">Nephrocystin 3-like N-terminal domain-containing protein</fullName>
    </recommendedName>
</protein>
<dbReference type="Proteomes" id="UP001283341">
    <property type="component" value="Unassembled WGS sequence"/>
</dbReference>
<evidence type="ECO:0000259" key="2">
    <source>
        <dbReference type="Pfam" id="PF24883"/>
    </source>
</evidence>
<organism evidence="3 4">
    <name type="scientific">Apodospora peruviana</name>
    <dbReference type="NCBI Taxonomy" id="516989"/>
    <lineage>
        <taxon>Eukaryota</taxon>
        <taxon>Fungi</taxon>
        <taxon>Dikarya</taxon>
        <taxon>Ascomycota</taxon>
        <taxon>Pezizomycotina</taxon>
        <taxon>Sordariomycetes</taxon>
        <taxon>Sordariomycetidae</taxon>
        <taxon>Sordariales</taxon>
        <taxon>Lasiosphaeriaceae</taxon>
        <taxon>Apodospora</taxon>
    </lineage>
</organism>
<keyword evidence="1" id="KW-0677">Repeat</keyword>
<dbReference type="Pfam" id="PF24883">
    <property type="entry name" value="NPHP3_N"/>
    <property type="match status" value="1"/>
</dbReference>
<proteinExistence type="predicted"/>
<dbReference type="AlphaFoldDB" id="A0AAE0I0S5"/>
<keyword evidence="4" id="KW-1185">Reference proteome</keyword>
<name>A0AAE0I0S5_9PEZI</name>
<gene>
    <name evidence="3" type="ORF">B0H66DRAFT_604751</name>
</gene>
<comment type="caution">
    <text evidence="3">The sequence shown here is derived from an EMBL/GenBank/DDBJ whole genome shotgun (WGS) entry which is preliminary data.</text>
</comment>
<reference evidence="3" key="1">
    <citation type="journal article" date="2023" name="Mol. Phylogenet. Evol.">
        <title>Genome-scale phylogeny and comparative genomics of the fungal order Sordariales.</title>
        <authorList>
            <person name="Hensen N."/>
            <person name="Bonometti L."/>
            <person name="Westerberg I."/>
            <person name="Brannstrom I.O."/>
            <person name="Guillou S."/>
            <person name="Cros-Aarteil S."/>
            <person name="Calhoun S."/>
            <person name="Haridas S."/>
            <person name="Kuo A."/>
            <person name="Mondo S."/>
            <person name="Pangilinan J."/>
            <person name="Riley R."/>
            <person name="LaButti K."/>
            <person name="Andreopoulos B."/>
            <person name="Lipzen A."/>
            <person name="Chen C."/>
            <person name="Yan M."/>
            <person name="Daum C."/>
            <person name="Ng V."/>
            <person name="Clum A."/>
            <person name="Steindorff A."/>
            <person name="Ohm R.A."/>
            <person name="Martin F."/>
            <person name="Silar P."/>
            <person name="Natvig D.O."/>
            <person name="Lalanne C."/>
            <person name="Gautier V."/>
            <person name="Ament-Velasquez S.L."/>
            <person name="Kruys A."/>
            <person name="Hutchinson M.I."/>
            <person name="Powell A.J."/>
            <person name="Barry K."/>
            <person name="Miller A.N."/>
            <person name="Grigoriev I.V."/>
            <person name="Debuchy R."/>
            <person name="Gladieux P."/>
            <person name="Hiltunen Thoren M."/>
            <person name="Johannesson H."/>
        </authorList>
    </citation>
    <scope>NUCLEOTIDE SEQUENCE</scope>
    <source>
        <strain evidence="3">CBS 118394</strain>
    </source>
</reference>
<evidence type="ECO:0000313" key="3">
    <source>
        <dbReference type="EMBL" id="KAK3316464.1"/>
    </source>
</evidence>
<dbReference type="EMBL" id="JAUEDM010000005">
    <property type="protein sequence ID" value="KAK3316464.1"/>
    <property type="molecule type" value="Genomic_DNA"/>
</dbReference>
<accession>A0AAE0I0S5</accession>
<feature type="domain" description="Nephrocystin 3-like N-terminal" evidence="2">
    <location>
        <begin position="32"/>
        <end position="131"/>
    </location>
</feature>
<evidence type="ECO:0000256" key="1">
    <source>
        <dbReference type="ARBA" id="ARBA00022737"/>
    </source>
</evidence>
<evidence type="ECO:0000313" key="4">
    <source>
        <dbReference type="Proteomes" id="UP001283341"/>
    </source>
</evidence>
<dbReference type="InterPro" id="IPR056884">
    <property type="entry name" value="NPHP3-like_N"/>
</dbReference>
<sequence length="238" mass="26653">MAAFDSNAEEHNAQCHPDTRTKLLRQIREEIHHFSNRGKAFAYDGLLGASFSFRKGEGDRGKATKLFTTIANQLVYHIPALAAFVREAIDANPGVARKALRGQFEKLIQQPLARVHHAMAMVIVIDALDENFAPKDLEIPPDWPDEQVIRALAQMTVPLFIFAATVCRFIEDSAWSDPADQLKKVLQYQMKAHGSELDKLDATYLPVLNQIIVGRTDPQRSRLLAEFRDVVGPIVLLA</sequence>
<reference evidence="3" key="2">
    <citation type="submission" date="2023-06" db="EMBL/GenBank/DDBJ databases">
        <authorList>
            <consortium name="Lawrence Berkeley National Laboratory"/>
            <person name="Haridas S."/>
            <person name="Hensen N."/>
            <person name="Bonometti L."/>
            <person name="Westerberg I."/>
            <person name="Brannstrom I.O."/>
            <person name="Guillou S."/>
            <person name="Cros-Aarteil S."/>
            <person name="Calhoun S."/>
            <person name="Kuo A."/>
            <person name="Mondo S."/>
            <person name="Pangilinan J."/>
            <person name="Riley R."/>
            <person name="Labutti K."/>
            <person name="Andreopoulos B."/>
            <person name="Lipzen A."/>
            <person name="Chen C."/>
            <person name="Yanf M."/>
            <person name="Daum C."/>
            <person name="Ng V."/>
            <person name="Clum A."/>
            <person name="Steindorff A."/>
            <person name="Ohm R."/>
            <person name="Martin F."/>
            <person name="Silar P."/>
            <person name="Natvig D."/>
            <person name="Lalanne C."/>
            <person name="Gautier V."/>
            <person name="Ament-Velasquez S.L."/>
            <person name="Kruys A."/>
            <person name="Hutchinson M.I."/>
            <person name="Powell A.J."/>
            <person name="Barry K."/>
            <person name="Miller A.N."/>
            <person name="Grigoriev I.V."/>
            <person name="Debuchy R."/>
            <person name="Gladieux P."/>
            <person name="Thoren M.H."/>
            <person name="Johannesson H."/>
        </authorList>
    </citation>
    <scope>NUCLEOTIDE SEQUENCE</scope>
    <source>
        <strain evidence="3">CBS 118394</strain>
    </source>
</reference>